<accession>A0A5C7A5K8</accession>
<sequence>MSLFGRKAKDMTIINVGLSSFAGDIEKQGASALQVNWTPPREYSQEVRDALKKLQQPEIAAKIKAANQEVFEKITNSHQILIGYEQAIDVVPGMTKTMILHAGPPIKWNAMCGAMRGAVTGAIVFEGLAKTIEEAEKVAASGGVQFSPCHEHDCVGSMAGVTSASMYMHVVKNKTYGNVSYTNLSEQLAKILRMGANDQSVIDRLNWMRDVHGPMLSAAMKLAGEIDLRLLLSQAIHMGDEDHNRNFAGSLLLMQELAPYIIQTDFTNEQKKEVFEFVKSSDYFSGPTWMAVSKNAMDAAHGVENSTIVTTMCRNGTEFGIRVSHMDGFQWITGPAQQVMGPMFAGYKPEDSGLDIGDSSITETFGIGGFAMAAAPAIIPLVGGTVEDALNYSRDMMDITTGTNPNITIPILNFRGLATGIDVIKVIETGMPPIINTAIAHKDAGIGMIGAGLVNPPFEVFEKAIVQLAASIN</sequence>
<gene>
    <name evidence="1" type="ORF">ES754_06100</name>
</gene>
<organism evidence="1 2">
    <name type="scientific">Psychrobacter frigidicola</name>
    <dbReference type="NCBI Taxonomy" id="45611"/>
    <lineage>
        <taxon>Bacteria</taxon>
        <taxon>Pseudomonadati</taxon>
        <taxon>Pseudomonadota</taxon>
        <taxon>Gammaproteobacteria</taxon>
        <taxon>Moraxellales</taxon>
        <taxon>Moraxellaceae</taxon>
        <taxon>Psychrobacter</taxon>
    </lineage>
</organism>
<dbReference type="AlphaFoldDB" id="A0A5C7A5K8"/>
<proteinExistence type="predicted"/>
<comment type="caution">
    <text evidence="1">The sequence shown here is derived from an EMBL/GenBank/DDBJ whole genome shotgun (WGS) entry which is preliminary data.</text>
</comment>
<dbReference type="EMBL" id="VORZ01000001">
    <property type="protein sequence ID" value="TXD98478.1"/>
    <property type="molecule type" value="Genomic_DNA"/>
</dbReference>
<dbReference type="Gene3D" id="3.40.50.720">
    <property type="entry name" value="NAD(P)-binding Rossmann-like Domain"/>
    <property type="match status" value="1"/>
</dbReference>
<dbReference type="Proteomes" id="UP000321903">
    <property type="component" value="Unassembled WGS sequence"/>
</dbReference>
<dbReference type="InterPro" id="IPR009499">
    <property type="entry name" value="AllG-like"/>
</dbReference>
<evidence type="ECO:0000313" key="1">
    <source>
        <dbReference type="EMBL" id="TXD98478.1"/>
    </source>
</evidence>
<reference evidence="1 2" key="1">
    <citation type="submission" date="2019-08" db="EMBL/GenBank/DDBJ databases">
        <title>Genome sequence of Psychrobacter frigidicola ACAM304 (type strain).</title>
        <authorList>
            <person name="Bowman J.P."/>
        </authorList>
    </citation>
    <scope>NUCLEOTIDE SEQUENCE [LARGE SCALE GENOMIC DNA]</scope>
    <source>
        <strain evidence="1 2">ACAM 304</strain>
    </source>
</reference>
<protein>
    <submittedName>
        <fullName evidence="1">DUF1116 domain-containing protein</fullName>
    </submittedName>
</protein>
<dbReference type="OrthoDB" id="6193532at2"/>
<dbReference type="Gene3D" id="3.90.1700.10">
    <property type="entry name" value="v583 domain like"/>
    <property type="match status" value="1"/>
</dbReference>
<dbReference type="Gene3D" id="3.90.1710.10">
    <property type="entry name" value="Enterococcus faecalis V583 domain"/>
    <property type="match status" value="1"/>
</dbReference>
<name>A0A5C7A5K8_9GAMM</name>
<dbReference type="Gene3D" id="1.10.10.660">
    <property type="entry name" value="conserved protein of unknown function from Enterococcus faecalis V583"/>
    <property type="match status" value="1"/>
</dbReference>
<keyword evidence="2" id="KW-1185">Reference proteome</keyword>
<dbReference type="InterPro" id="IPR024033">
    <property type="entry name" value="OXTCase_su_AllG_h-dom"/>
</dbReference>
<dbReference type="Pfam" id="PF06545">
    <property type="entry name" value="AllG"/>
    <property type="match status" value="1"/>
</dbReference>
<evidence type="ECO:0000313" key="2">
    <source>
        <dbReference type="Proteomes" id="UP000321903"/>
    </source>
</evidence>